<keyword evidence="2" id="KW-0378">Hydrolase</keyword>
<name>A0ABM9PNZ2_9FLAO</name>
<dbReference type="RefSeq" id="WP_348704535.1">
    <property type="nucleotide sequence ID" value="NZ_CAXIYA010000022.1"/>
</dbReference>
<evidence type="ECO:0000313" key="2">
    <source>
        <dbReference type="EMBL" id="CAL2107461.1"/>
    </source>
</evidence>
<feature type="domain" description="Metallo-beta-lactamase" evidence="1">
    <location>
        <begin position="40"/>
        <end position="230"/>
    </location>
</feature>
<evidence type="ECO:0000313" key="3">
    <source>
        <dbReference type="Proteomes" id="UP001497602"/>
    </source>
</evidence>
<gene>
    <name evidence="2" type="ORF">T190115A13A_30307</name>
</gene>
<dbReference type="PANTHER" id="PTHR42663">
    <property type="entry name" value="HYDROLASE C777.06C-RELATED-RELATED"/>
    <property type="match status" value="1"/>
</dbReference>
<reference evidence="2 3" key="1">
    <citation type="submission" date="2024-05" db="EMBL/GenBank/DDBJ databases">
        <authorList>
            <person name="Duchaud E."/>
        </authorList>
    </citation>
    <scope>NUCLEOTIDE SEQUENCE [LARGE SCALE GENOMIC DNA]</scope>
    <source>
        <strain evidence="2">Ena-SAMPLE-TAB-13-05-2024-13:56:06:370-140305</strain>
    </source>
</reference>
<dbReference type="EC" id="3.1.4.55" evidence="2"/>
<dbReference type="InterPro" id="IPR001279">
    <property type="entry name" value="Metallo-B-lactamas"/>
</dbReference>
<sequence length="260" mass="29510">MNKKKQLKITFLGTGTSTGVPMIGSKHPVAFSKDFRDKRLRSSIMISWDDVNYVIDTGPDFRQQMIRENVTSINGILFTHEHSDHIAGFDDIRPFSFFMGSVPIYVGERVLQALKKRFEYVFVTENKYPSAPTVNVNLVDKSKKLLLNGVEVIPVEVMHGKLPILGYRFGNIAYLTDIKTISEEEKQKLDGVEVLIVTGLRKEPHATHFNIEEALKFIEELKPKQAYLTHISELLGFHEEVEKELPDNVAIAYDGLCVTV</sequence>
<keyword evidence="3" id="KW-1185">Reference proteome</keyword>
<dbReference type="GO" id="GO:0103043">
    <property type="term" value="F:phosphoribosyl 1,2-cyclic phosphate phosphodiesterase activity"/>
    <property type="evidence" value="ECO:0007669"/>
    <property type="project" value="UniProtKB-EC"/>
</dbReference>
<dbReference type="Pfam" id="PF12706">
    <property type="entry name" value="Lactamase_B_2"/>
    <property type="match status" value="1"/>
</dbReference>
<dbReference type="SMART" id="SM00849">
    <property type="entry name" value="Lactamase_B"/>
    <property type="match status" value="1"/>
</dbReference>
<dbReference type="InterPro" id="IPR036866">
    <property type="entry name" value="RibonucZ/Hydroxyglut_hydro"/>
</dbReference>
<comment type="caution">
    <text evidence="2">The sequence shown here is derived from an EMBL/GenBank/DDBJ whole genome shotgun (WGS) entry which is preliminary data.</text>
</comment>
<dbReference type="PANTHER" id="PTHR42663:SF6">
    <property type="entry name" value="HYDROLASE C777.06C-RELATED"/>
    <property type="match status" value="1"/>
</dbReference>
<dbReference type="Proteomes" id="UP001497602">
    <property type="component" value="Unassembled WGS sequence"/>
</dbReference>
<dbReference type="Gene3D" id="3.60.15.10">
    <property type="entry name" value="Ribonuclease Z/Hydroxyacylglutathione hydrolase-like"/>
    <property type="match status" value="1"/>
</dbReference>
<evidence type="ECO:0000259" key="1">
    <source>
        <dbReference type="SMART" id="SM00849"/>
    </source>
</evidence>
<dbReference type="SUPFAM" id="SSF56281">
    <property type="entry name" value="Metallo-hydrolase/oxidoreductase"/>
    <property type="match status" value="1"/>
</dbReference>
<dbReference type="CDD" id="cd16279">
    <property type="entry name" value="metallo-hydrolase-like_MBL-fold"/>
    <property type="match status" value="1"/>
</dbReference>
<organism evidence="2 3">
    <name type="scientific">Tenacibaculum vairaonense</name>
    <dbReference type="NCBI Taxonomy" id="3137860"/>
    <lineage>
        <taxon>Bacteria</taxon>
        <taxon>Pseudomonadati</taxon>
        <taxon>Bacteroidota</taxon>
        <taxon>Flavobacteriia</taxon>
        <taxon>Flavobacteriales</taxon>
        <taxon>Flavobacteriaceae</taxon>
        <taxon>Tenacibaculum</taxon>
    </lineage>
</organism>
<accession>A0ABM9PNZ2</accession>
<protein>
    <submittedName>
        <fullName evidence="2">Phosphoribosyl 1,2-cyclic phosphate phosphodiesterase</fullName>
        <ecNumber evidence="2">3.1.4.55</ecNumber>
    </submittedName>
</protein>
<proteinExistence type="predicted"/>
<dbReference type="EMBL" id="CAXJRC010000033">
    <property type="protein sequence ID" value="CAL2107461.1"/>
    <property type="molecule type" value="Genomic_DNA"/>
</dbReference>